<keyword evidence="3" id="KW-1185">Reference proteome</keyword>
<accession>A0A1I5L146</accession>
<dbReference type="Proteomes" id="UP000199356">
    <property type="component" value="Unassembled WGS sequence"/>
</dbReference>
<dbReference type="PROSITE" id="PS51708">
    <property type="entry name" value="CHAD"/>
    <property type="match status" value="1"/>
</dbReference>
<dbReference type="AlphaFoldDB" id="A0A1I5L146"/>
<sequence length="297" mass="33740">MVYSLKASHPKLGDGIRAIAHDQLGKGIKSLETQEDGVHEAVHDARKRVKKVRGLIRLVRPALPVYSSENAYLRDAARLVSDFRDATAMIECYDRLMEAQPDGFDRSAAAPLRRQFTLERQAQADRPDVQDRLSGLRDALKATRDGLERWTLEAKGWDAIEDGLKRTYKRARDAMEVAEKSRTPVDMHDWRKRVKYHWYHARLLKNLWPEMTAPHIDAAGRLAELLGDHHDLVEFRARLPGAPLPKGTINALDKAAKAEMERLESDAFALGARLLAERPKCLAKRWGAWWDGWIDAG</sequence>
<dbReference type="OrthoDB" id="9810907at2"/>
<protein>
    <submittedName>
        <fullName evidence="2">CHAD domain-containing protein</fullName>
    </submittedName>
</protein>
<organism evidence="2 3">
    <name type="scientific">Tranquillimonas alkanivorans</name>
    <dbReference type="NCBI Taxonomy" id="441119"/>
    <lineage>
        <taxon>Bacteria</taxon>
        <taxon>Pseudomonadati</taxon>
        <taxon>Pseudomonadota</taxon>
        <taxon>Alphaproteobacteria</taxon>
        <taxon>Rhodobacterales</taxon>
        <taxon>Roseobacteraceae</taxon>
        <taxon>Tranquillimonas</taxon>
    </lineage>
</organism>
<dbReference type="PANTHER" id="PTHR39339">
    <property type="entry name" value="SLR1444 PROTEIN"/>
    <property type="match status" value="1"/>
</dbReference>
<evidence type="ECO:0000313" key="2">
    <source>
        <dbReference type="EMBL" id="SFO90576.1"/>
    </source>
</evidence>
<feature type="domain" description="CHAD" evidence="1">
    <location>
        <begin position="9"/>
        <end position="294"/>
    </location>
</feature>
<dbReference type="STRING" id="441119.SAMN04488047_101392"/>
<dbReference type="Gene3D" id="1.40.20.10">
    <property type="entry name" value="CHAD domain"/>
    <property type="match status" value="1"/>
</dbReference>
<dbReference type="Pfam" id="PF05235">
    <property type="entry name" value="CHAD"/>
    <property type="match status" value="1"/>
</dbReference>
<dbReference type="PANTHER" id="PTHR39339:SF1">
    <property type="entry name" value="CHAD DOMAIN-CONTAINING PROTEIN"/>
    <property type="match status" value="1"/>
</dbReference>
<evidence type="ECO:0000313" key="3">
    <source>
        <dbReference type="Proteomes" id="UP000199356"/>
    </source>
</evidence>
<dbReference type="InterPro" id="IPR038186">
    <property type="entry name" value="CHAD_dom_sf"/>
</dbReference>
<reference evidence="2 3" key="1">
    <citation type="submission" date="2016-10" db="EMBL/GenBank/DDBJ databases">
        <authorList>
            <person name="de Groot N.N."/>
        </authorList>
    </citation>
    <scope>NUCLEOTIDE SEQUENCE [LARGE SCALE GENOMIC DNA]</scope>
    <source>
        <strain evidence="2 3">DSM 19547</strain>
    </source>
</reference>
<gene>
    <name evidence="2" type="ORF">SAMN04488047_101392</name>
</gene>
<proteinExistence type="predicted"/>
<dbReference type="InterPro" id="IPR007899">
    <property type="entry name" value="CHAD_dom"/>
</dbReference>
<dbReference type="EMBL" id="FOXA01000001">
    <property type="protein sequence ID" value="SFO90576.1"/>
    <property type="molecule type" value="Genomic_DNA"/>
</dbReference>
<name>A0A1I5L146_9RHOB</name>
<dbReference type="RefSeq" id="WP_093416927.1">
    <property type="nucleotide sequence ID" value="NZ_FOXA01000001.1"/>
</dbReference>
<dbReference type="SMART" id="SM00880">
    <property type="entry name" value="CHAD"/>
    <property type="match status" value="1"/>
</dbReference>
<evidence type="ECO:0000259" key="1">
    <source>
        <dbReference type="PROSITE" id="PS51708"/>
    </source>
</evidence>